<evidence type="ECO:0000256" key="4">
    <source>
        <dbReference type="PROSITE-ProRule" id="PRU00433"/>
    </source>
</evidence>
<dbReference type="GO" id="GO:0009055">
    <property type="term" value="F:electron transfer activity"/>
    <property type="evidence" value="ECO:0007669"/>
    <property type="project" value="InterPro"/>
</dbReference>
<dbReference type="EMBL" id="PUHY01000015">
    <property type="protein sequence ID" value="PQO29767.1"/>
    <property type="molecule type" value="Genomic_DNA"/>
</dbReference>
<evidence type="ECO:0000313" key="7">
    <source>
        <dbReference type="Proteomes" id="UP000238322"/>
    </source>
</evidence>
<evidence type="ECO:0000259" key="5">
    <source>
        <dbReference type="PROSITE" id="PS51007"/>
    </source>
</evidence>
<keyword evidence="1 4" id="KW-0349">Heme</keyword>
<dbReference type="GO" id="GO:0020037">
    <property type="term" value="F:heme binding"/>
    <property type="evidence" value="ECO:0007669"/>
    <property type="project" value="InterPro"/>
</dbReference>
<name>A0A2S8FC90_9BACT</name>
<dbReference type="Pfam" id="PF23500">
    <property type="entry name" value="DUF7133"/>
    <property type="match status" value="1"/>
</dbReference>
<evidence type="ECO:0000256" key="1">
    <source>
        <dbReference type="ARBA" id="ARBA00022617"/>
    </source>
</evidence>
<dbReference type="InterPro" id="IPR011989">
    <property type="entry name" value="ARM-like"/>
</dbReference>
<keyword evidence="2 4" id="KW-0479">Metal-binding</keyword>
<sequence length="1654" mass="182063">MMLLSFLTGRATSFWSRQMIALFALAVITCTSVGADKEEAVHIAPSYARPRQVGAAKVDITPRNPILLSGYAARQHQLQLNVRHRLWARAFAVSDSDSEPAILITVDNCGVPAIIRDKVVAALKEKHHISPERVTISASHTHGGPMLSGMLENLLIREMTGAEREAVDSYTNELTQHLIEVASKAFLARQPAHLWHGKGTVDFAINRRNGMVVDHDLPILVAADLQGTPFAVISNYACHCVAASNGIQMTGDWAGCAVAELERMNPDLIGLTTIGCAGDQNPSDKGGIEAAERQGKQLAVEVDRILATKLKLVEGKLRIRFRQIELPFDEIPDEATWQAKAEQKGIEGFHALRQLKQLRQQGSLPQTLKYPVQTWCFGSDLAMVFLGDEVVVDYALLIKSKYDPERLWVSAYSNDVACYVPSERILREGGYEGGGAMVWYNQPTKFAPGLEKLILKEVDRQLGEPETWKPHPKTGGSPPLSPEDAISKMHFSDRFRVELVAAEPLVVDPVAIDFGQDGKLWVVEMNDYPMGVDGQPNGGGKVKFLEDTDQNGTYDRSTLFLDELPYPTGVMAWRNGVLICAAPDVIYAEDTDGDGRADIQRVILRGFATHNYQARVNGLSLGLDNWIYGAGGLFGGMLQSETCSDVDTQNRDFRFRPDTGEVEAVAGRTQQGRARDDWGNWFGCVNGSLLMHYPVGERYYERNPQLKPPGSIVSLAAGEMLLPLGETIRFKLSGAVGTPTSVCGLGIYRDSIFGEDFQNNTFSCEPVNQLVHRRVLDYSKGRITSHRAMEEQDREFLASTDNWFRPVQAQTGPDGMLWIVDMYRYVIEHPKFLSDEIKADLDLRAGDTRGRIYRVIPKDTTPSPIPNLREMSSEELVDLLDSTNGTLRDKAHLELLWRKDPSIVKRLKERLTSFELPQGRLHALSVLEGMGSIDRKDLTNAFKDSHAAVRRLAICFAENHIQTFPDLEVNFLETISDPAPSVRMQAAFSLGSCRSREAANHLADLLTGDAPEPALHLALQSSVNAENIAAILDRLLEKPQEKLSQHDKLFILAAEIGTPAVASQAFASYLANVGGPLSGQRLATIGRLIEVLASRKIALDKYDDLNDLPEQLSAIVTNAGADPADRTVAISAVTHLEKPPVSVHLLTPLLVPQEPQVVQQQALKTLASISSPEVPAAILDRLPSFPPAMQALAVNELTTRPQMSKFLLDRLEDGTVPFSTIDLTQRQTLTTHPDGEIRQRAIDLFSSSSNSKISAKLEIFRQADLTGGDVEQGKAVFQQHCAACHRYQGIGSAVGPDLKSLTDRSKEFMLTAILDPNAAVDGRYATYSVLLEDGRVLSGILASESNQSITLKEKSGVERRILRSDIELLKGTGKSLMPEGLEQVLSIDTTKHLLAFLEATRLGPASSREIDPQFNSVAKLANSHQVILDGTDEYQEIPAIFHTTLAAGGRNDADEITAILRFVVPMSSEPLQDWETVALTGVVKGISESDVWPKKRLASVLNEDQELQRRWNRTLEMAFEKAEDTNVRSGTRYDALRLLSLSQWEAAKPVLSKYIQPDNQIDLIHGSIDGLADAPHPEAAVILCMAYNELPERLKGFAQRGLLRVDGNKQYLLTAIDEGLISPKAVPDAIRDGLVAHPNRVICSAAERVFSQSE</sequence>
<dbReference type="NCBIfam" id="TIGR02603">
    <property type="entry name" value="CxxCH_TIGR02603"/>
    <property type="match status" value="1"/>
</dbReference>
<gene>
    <name evidence="6" type="ORF">C5Y83_27380</name>
</gene>
<evidence type="ECO:0000256" key="2">
    <source>
        <dbReference type="ARBA" id="ARBA00022723"/>
    </source>
</evidence>
<dbReference type="Gene3D" id="1.10.760.10">
    <property type="entry name" value="Cytochrome c-like domain"/>
    <property type="match status" value="1"/>
</dbReference>
<protein>
    <submittedName>
        <fullName evidence="6">Dehydrogenase</fullName>
    </submittedName>
</protein>
<feature type="domain" description="Cytochrome c" evidence="5">
    <location>
        <begin position="1268"/>
        <end position="1467"/>
    </location>
</feature>
<dbReference type="InterPro" id="IPR055557">
    <property type="entry name" value="DUF7133"/>
</dbReference>
<dbReference type="InterPro" id="IPR036909">
    <property type="entry name" value="Cyt_c-like_dom_sf"/>
</dbReference>
<dbReference type="RefSeq" id="WP_105332961.1">
    <property type="nucleotide sequence ID" value="NZ_PUHY01000015.1"/>
</dbReference>
<dbReference type="SUPFAM" id="SSF50952">
    <property type="entry name" value="Soluble quinoprotein glucose dehydrogenase"/>
    <property type="match status" value="1"/>
</dbReference>
<reference evidence="6 7" key="1">
    <citation type="submission" date="2018-02" db="EMBL/GenBank/DDBJ databases">
        <title>Comparative genomes isolates from brazilian mangrove.</title>
        <authorList>
            <person name="Araujo J.E."/>
            <person name="Taketani R.G."/>
            <person name="Silva M.C.P."/>
            <person name="Loureco M.V."/>
            <person name="Andreote F.D."/>
        </authorList>
    </citation>
    <scope>NUCLEOTIDE SEQUENCE [LARGE SCALE GENOMIC DNA]</scope>
    <source>
        <strain evidence="6 7">Hex-1 MGV</strain>
    </source>
</reference>
<keyword evidence="3 4" id="KW-0408">Iron</keyword>
<dbReference type="InterPro" id="IPR031329">
    <property type="entry name" value="NEUT/ALK_ceramidase_N"/>
</dbReference>
<dbReference type="InterPro" id="IPR016024">
    <property type="entry name" value="ARM-type_fold"/>
</dbReference>
<dbReference type="Proteomes" id="UP000238322">
    <property type="component" value="Unassembled WGS sequence"/>
</dbReference>
<dbReference type="OrthoDB" id="230287at2"/>
<dbReference type="InterPro" id="IPR013428">
    <property type="entry name" value="Membrane-bound_put_N"/>
</dbReference>
<dbReference type="NCBIfam" id="TIGR02604">
    <property type="entry name" value="Piru_Ver_Nterm"/>
    <property type="match status" value="1"/>
</dbReference>
<dbReference type="InterPro" id="IPR013427">
    <property type="entry name" value="Haem-bd_dom_put"/>
</dbReference>
<dbReference type="InterPro" id="IPR009056">
    <property type="entry name" value="Cyt_c-like_dom"/>
</dbReference>
<accession>A0A2S8FC90</accession>
<dbReference type="InterPro" id="IPR004155">
    <property type="entry name" value="PBS_lyase_HEAT"/>
</dbReference>
<dbReference type="SMART" id="SM00567">
    <property type="entry name" value="EZ_HEAT"/>
    <property type="match status" value="1"/>
</dbReference>
<dbReference type="PROSITE" id="PS51007">
    <property type="entry name" value="CYTC"/>
    <property type="match status" value="1"/>
</dbReference>
<dbReference type="PANTHER" id="PTHR33546">
    <property type="entry name" value="LARGE, MULTIFUNCTIONAL SECRETED PROTEIN-RELATED"/>
    <property type="match status" value="1"/>
</dbReference>
<comment type="caution">
    <text evidence="6">The sequence shown here is derived from an EMBL/GenBank/DDBJ whole genome shotgun (WGS) entry which is preliminary data.</text>
</comment>
<dbReference type="Gene3D" id="1.25.10.10">
    <property type="entry name" value="Leucine-rich Repeat Variant"/>
    <property type="match status" value="1"/>
</dbReference>
<evidence type="ECO:0000256" key="3">
    <source>
        <dbReference type="ARBA" id="ARBA00023004"/>
    </source>
</evidence>
<dbReference type="PANTHER" id="PTHR33546:SF1">
    <property type="entry name" value="LARGE, MULTIFUNCTIONAL SECRETED PROTEIN"/>
    <property type="match status" value="1"/>
</dbReference>
<dbReference type="Gene3D" id="2.120.10.30">
    <property type="entry name" value="TolB, C-terminal domain"/>
    <property type="match status" value="1"/>
</dbReference>
<dbReference type="SUPFAM" id="SSF46626">
    <property type="entry name" value="Cytochrome c"/>
    <property type="match status" value="1"/>
</dbReference>
<organism evidence="6 7">
    <name type="scientific">Blastopirellula marina</name>
    <dbReference type="NCBI Taxonomy" id="124"/>
    <lineage>
        <taxon>Bacteria</taxon>
        <taxon>Pseudomonadati</taxon>
        <taxon>Planctomycetota</taxon>
        <taxon>Planctomycetia</taxon>
        <taxon>Pirellulales</taxon>
        <taxon>Pirellulaceae</taxon>
        <taxon>Blastopirellula</taxon>
    </lineage>
</organism>
<dbReference type="GO" id="GO:0046872">
    <property type="term" value="F:metal ion binding"/>
    <property type="evidence" value="ECO:0007669"/>
    <property type="project" value="UniProtKB-KW"/>
</dbReference>
<dbReference type="InterPro" id="IPR011041">
    <property type="entry name" value="Quinoprot_gluc/sorb_DH_b-prop"/>
</dbReference>
<dbReference type="InterPro" id="IPR011042">
    <property type="entry name" value="6-blade_b-propeller_TolB-like"/>
</dbReference>
<evidence type="ECO:0000313" key="6">
    <source>
        <dbReference type="EMBL" id="PQO29767.1"/>
    </source>
</evidence>
<proteinExistence type="predicted"/>
<dbReference type="SUPFAM" id="SSF48371">
    <property type="entry name" value="ARM repeat"/>
    <property type="match status" value="2"/>
</dbReference>
<dbReference type="Pfam" id="PF00034">
    <property type="entry name" value="Cytochrom_C"/>
    <property type="match status" value="1"/>
</dbReference>
<dbReference type="Pfam" id="PF04734">
    <property type="entry name" value="Ceramidase_alk"/>
    <property type="match status" value="1"/>
</dbReference>